<dbReference type="AlphaFoldDB" id="A0A126V5U8"/>
<organism evidence="2 3">
    <name type="scientific">Falsihalocynthiibacter arcticus</name>
    <dbReference type="NCBI Taxonomy" id="1579316"/>
    <lineage>
        <taxon>Bacteria</taxon>
        <taxon>Pseudomonadati</taxon>
        <taxon>Pseudomonadota</taxon>
        <taxon>Alphaproteobacteria</taxon>
        <taxon>Rhodobacterales</taxon>
        <taxon>Roseobacteraceae</taxon>
        <taxon>Falsihalocynthiibacter</taxon>
    </lineage>
</organism>
<dbReference type="SUPFAM" id="SSF109604">
    <property type="entry name" value="HD-domain/PDEase-like"/>
    <property type="match status" value="1"/>
</dbReference>
<evidence type="ECO:0000313" key="2">
    <source>
        <dbReference type="EMBL" id="AML53079.1"/>
    </source>
</evidence>
<protein>
    <recommendedName>
        <fullName evidence="4">HD domain-containing protein</fullName>
    </recommendedName>
</protein>
<dbReference type="Gene3D" id="1.10.3210.10">
    <property type="entry name" value="Hypothetical protein af1432"/>
    <property type="match status" value="1"/>
</dbReference>
<sequence length="106" mass="11590">MTPEDLATARHEGQFRKGANPTPYVTHCAEVADTVARHGGEADTVSGAWLHDTVEDTKTTLAEIDQLFGNIVAALVGKSLMTYPFPKKSNAKHKLRPHLTNPQGRR</sequence>
<keyword evidence="3" id="KW-1185">Reference proteome</keyword>
<dbReference type="GO" id="GO:0008893">
    <property type="term" value="F:guanosine-3',5'-bis(diphosphate) 3'-diphosphatase activity"/>
    <property type="evidence" value="ECO:0007669"/>
    <property type="project" value="TreeGrafter"/>
</dbReference>
<feature type="region of interest" description="Disordered" evidence="1">
    <location>
        <begin position="86"/>
        <end position="106"/>
    </location>
</feature>
<dbReference type="OrthoDB" id="9802385at2"/>
<dbReference type="Proteomes" id="UP000070371">
    <property type="component" value="Chromosome"/>
</dbReference>
<proteinExistence type="predicted"/>
<evidence type="ECO:0000313" key="3">
    <source>
        <dbReference type="Proteomes" id="UP000070371"/>
    </source>
</evidence>
<dbReference type="PANTHER" id="PTHR46246:SF1">
    <property type="entry name" value="GUANOSINE-3',5'-BIS(DIPHOSPHATE) 3'-PYROPHOSPHOHYDROLASE MESH1"/>
    <property type="match status" value="1"/>
</dbReference>
<dbReference type="InterPro" id="IPR052194">
    <property type="entry name" value="MESH1"/>
</dbReference>
<evidence type="ECO:0008006" key="4">
    <source>
        <dbReference type="Google" id="ProtNLM"/>
    </source>
</evidence>
<reference evidence="2 3" key="1">
    <citation type="submission" date="2016-02" db="EMBL/GenBank/DDBJ databases">
        <title>Complete genome sequence of Halocynthiibacter arcticus PAMC 20958t from arctic marine sediment.</title>
        <authorList>
            <person name="Lee Y.M."/>
            <person name="Baek K."/>
            <person name="Lee H.K."/>
            <person name="Shin S.C."/>
        </authorList>
    </citation>
    <scope>NUCLEOTIDE SEQUENCE [LARGE SCALE GENOMIC DNA]</scope>
    <source>
        <strain evidence="2">PAMC 20958</strain>
    </source>
</reference>
<gene>
    <name evidence="2" type="ORF">RC74_19080</name>
</gene>
<feature type="region of interest" description="Disordered" evidence="1">
    <location>
        <begin position="1"/>
        <end position="22"/>
    </location>
</feature>
<dbReference type="STRING" id="1579316.RC74_19080"/>
<dbReference type="PANTHER" id="PTHR46246">
    <property type="entry name" value="GUANOSINE-3',5'-BIS(DIPHOSPHATE) 3'-PYROPHOSPHOHYDROLASE MESH1"/>
    <property type="match status" value="1"/>
</dbReference>
<dbReference type="RefSeq" id="WP_052274667.1">
    <property type="nucleotide sequence ID" value="NZ_CP014327.1"/>
</dbReference>
<name>A0A126V5U8_9RHOB</name>
<dbReference type="KEGG" id="hat:RC74_19080"/>
<dbReference type="EMBL" id="CP014327">
    <property type="protein sequence ID" value="AML53079.1"/>
    <property type="molecule type" value="Genomic_DNA"/>
</dbReference>
<accession>A0A126V5U8</accession>
<evidence type="ECO:0000256" key="1">
    <source>
        <dbReference type="SAM" id="MobiDB-lite"/>
    </source>
</evidence>
<dbReference type="Pfam" id="PF13328">
    <property type="entry name" value="HD_4"/>
    <property type="match status" value="1"/>
</dbReference>